<keyword evidence="7 18" id="KW-0479">Metal-binding</keyword>
<feature type="binding site" evidence="18">
    <location>
        <position position="422"/>
    </location>
    <ligand>
        <name>acetyl-CoA</name>
        <dbReference type="ChEBI" id="CHEBI:57288"/>
    </ligand>
</feature>
<dbReference type="UniPathway" id="UPA00113">
    <property type="reaction ID" value="UER00532"/>
</dbReference>
<feature type="binding site" evidence="18">
    <location>
        <position position="140"/>
    </location>
    <ligand>
        <name>UDP-N-acetyl-alpha-D-glucosamine</name>
        <dbReference type="ChEBI" id="CHEBI:57705"/>
    </ligand>
</feature>
<evidence type="ECO:0000256" key="13">
    <source>
        <dbReference type="ARBA" id="ARBA00023315"/>
    </source>
</evidence>
<dbReference type="Pfam" id="PF12804">
    <property type="entry name" value="NTP_transf_3"/>
    <property type="match status" value="1"/>
</dbReference>
<dbReference type="PANTHER" id="PTHR43584:SF3">
    <property type="entry name" value="BIFUNCTIONAL PROTEIN GLMU"/>
    <property type="match status" value="1"/>
</dbReference>
<comment type="subcellular location">
    <subcellularLocation>
        <location evidence="1 18">Cytoplasm</location>
    </subcellularLocation>
</comment>
<keyword evidence="9 18" id="KW-0460">Magnesium</keyword>
<comment type="subunit">
    <text evidence="18">Homotrimer.</text>
</comment>
<dbReference type="InterPro" id="IPR029044">
    <property type="entry name" value="Nucleotide-diphossugar_trans"/>
</dbReference>
<keyword evidence="11 18" id="KW-0573">Peptidoglycan synthesis</keyword>
<accession>A0A0U1NJ86</accession>
<evidence type="ECO:0000256" key="9">
    <source>
        <dbReference type="ARBA" id="ARBA00022842"/>
    </source>
</evidence>
<dbReference type="GO" id="GO:0071555">
    <property type="term" value="P:cell wall organization"/>
    <property type="evidence" value="ECO:0007669"/>
    <property type="project" value="UniProtKB-KW"/>
</dbReference>
<feature type="binding site" evidence="18">
    <location>
        <position position="226"/>
    </location>
    <ligand>
        <name>Mg(2+)</name>
        <dbReference type="ChEBI" id="CHEBI:18420"/>
    </ligand>
</feature>
<feature type="binding site" evidence="18">
    <location>
        <position position="387"/>
    </location>
    <ligand>
        <name>acetyl-CoA</name>
        <dbReference type="ChEBI" id="CHEBI:57288"/>
    </ligand>
</feature>
<dbReference type="PROSITE" id="PS00101">
    <property type="entry name" value="HEXAPEP_TRANSFERASES"/>
    <property type="match status" value="1"/>
</dbReference>
<keyword evidence="13 18" id="KW-0012">Acyltransferase</keyword>
<dbReference type="NCBIfam" id="TIGR01173">
    <property type="entry name" value="glmU"/>
    <property type="match status" value="1"/>
</dbReference>
<evidence type="ECO:0000256" key="15">
    <source>
        <dbReference type="ARBA" id="ARBA00048247"/>
    </source>
</evidence>
<dbReference type="SUPFAM" id="SSF51161">
    <property type="entry name" value="Trimeric LpxA-like enzymes"/>
    <property type="match status" value="1"/>
</dbReference>
<feature type="binding site" evidence="18">
    <location>
        <begin position="80"/>
        <end position="81"/>
    </location>
    <ligand>
        <name>UDP-N-acetyl-alpha-D-glucosamine</name>
        <dbReference type="ChEBI" id="CHEBI:57705"/>
    </ligand>
</feature>
<gene>
    <name evidence="18 20" type="primary">glmU</name>
    <name evidence="20" type="ORF">NIG5292_00634</name>
</gene>
<dbReference type="EC" id="2.7.7.23" evidence="18"/>
<evidence type="ECO:0000256" key="18">
    <source>
        <dbReference type="HAMAP-Rule" id="MF_01631"/>
    </source>
</evidence>
<keyword evidence="5 18" id="KW-0808">Transferase</keyword>
<dbReference type="InterPro" id="IPR011004">
    <property type="entry name" value="Trimer_LpxA-like_sf"/>
</dbReference>
<dbReference type="EC" id="2.3.1.157" evidence="18"/>
<dbReference type="HAMAP" id="MF_01631">
    <property type="entry name" value="GlmU"/>
    <property type="match status" value="1"/>
</dbReference>
<dbReference type="GO" id="GO:0008360">
    <property type="term" value="P:regulation of cell shape"/>
    <property type="evidence" value="ECO:0007669"/>
    <property type="project" value="UniProtKB-KW"/>
</dbReference>
<dbReference type="CDD" id="cd03353">
    <property type="entry name" value="LbH_GlmU_C"/>
    <property type="match status" value="1"/>
</dbReference>
<evidence type="ECO:0000256" key="3">
    <source>
        <dbReference type="ARBA" id="ARBA00007947"/>
    </source>
</evidence>
<keyword evidence="6 18" id="KW-0548">Nucleotidyltransferase</keyword>
<dbReference type="GO" id="GO:0000287">
    <property type="term" value="F:magnesium ion binding"/>
    <property type="evidence" value="ECO:0007669"/>
    <property type="project" value="UniProtKB-UniRule"/>
</dbReference>
<feature type="binding site" evidence="18">
    <location>
        <position position="226"/>
    </location>
    <ligand>
        <name>UDP-N-acetyl-alpha-D-glucosamine</name>
        <dbReference type="ChEBI" id="CHEBI:57705"/>
    </ligand>
</feature>
<dbReference type="Gene3D" id="2.160.10.10">
    <property type="entry name" value="Hexapeptide repeat proteins"/>
    <property type="match status" value="1"/>
</dbReference>
<feature type="binding site" evidence="18">
    <location>
        <position position="154"/>
    </location>
    <ligand>
        <name>UDP-N-acetyl-alpha-D-glucosamine</name>
        <dbReference type="ChEBI" id="CHEBI:57705"/>
    </ligand>
</feature>
<comment type="pathway">
    <text evidence="18">Nucleotide-sugar biosynthesis; UDP-N-acetyl-alpha-D-glucosamine biosynthesis; N-acetyl-alpha-D-glucosamine 1-phosphate from alpha-D-glucosamine 6-phosphate (route II): step 2/2.</text>
</comment>
<comment type="caution">
    <text evidence="18">Lacks conserved residue(s) required for the propagation of feature annotation.</text>
</comment>
<dbReference type="GO" id="GO:0019134">
    <property type="term" value="F:glucosamine-1-phosphate N-acetyltransferase activity"/>
    <property type="evidence" value="ECO:0007669"/>
    <property type="project" value="UniProtKB-UniRule"/>
</dbReference>
<dbReference type="InterPro" id="IPR038009">
    <property type="entry name" value="GlmU_C_LbH"/>
</dbReference>
<feature type="binding site" evidence="18">
    <location>
        <position position="315"/>
    </location>
    <ligand>
        <name>UDP-N-acetyl-alpha-D-glucosamine</name>
        <dbReference type="ChEBI" id="CHEBI:57705"/>
    </ligand>
</feature>
<feature type="binding site" evidence="18">
    <location>
        <position position="333"/>
    </location>
    <ligand>
        <name>UDP-N-acetyl-alpha-D-glucosamine</name>
        <dbReference type="ChEBI" id="CHEBI:57705"/>
    </ligand>
</feature>
<organism evidence="20 21">
    <name type="scientific">Nereida ignava</name>
    <dbReference type="NCBI Taxonomy" id="282199"/>
    <lineage>
        <taxon>Bacteria</taxon>
        <taxon>Pseudomonadati</taxon>
        <taxon>Pseudomonadota</taxon>
        <taxon>Alphaproteobacteria</taxon>
        <taxon>Rhodobacterales</taxon>
        <taxon>Roseobacteraceae</taxon>
        <taxon>Nereida</taxon>
    </lineage>
</organism>
<feature type="binding site" evidence="18">
    <location>
        <position position="22"/>
    </location>
    <ligand>
        <name>UDP-N-acetyl-alpha-D-glucosamine</name>
        <dbReference type="ChEBI" id="CHEBI:57705"/>
    </ligand>
</feature>
<feature type="binding site" evidence="18">
    <location>
        <position position="105"/>
    </location>
    <ligand>
        <name>Mg(2+)</name>
        <dbReference type="ChEBI" id="CHEBI:18420"/>
    </ligand>
</feature>
<feature type="region of interest" description="Pyrophosphorylase" evidence="18">
    <location>
        <begin position="1"/>
        <end position="228"/>
    </location>
</feature>
<evidence type="ECO:0000256" key="2">
    <source>
        <dbReference type="ARBA" id="ARBA00007707"/>
    </source>
</evidence>
<dbReference type="EMBL" id="CVQV01000003">
    <property type="protein sequence ID" value="CRK74599.1"/>
    <property type="molecule type" value="Genomic_DNA"/>
</dbReference>
<comment type="catalytic activity">
    <reaction evidence="16 18">
        <text>N-acetyl-alpha-D-glucosamine 1-phosphate + UTP + H(+) = UDP-N-acetyl-alpha-D-glucosamine + diphosphate</text>
        <dbReference type="Rhea" id="RHEA:13509"/>
        <dbReference type="ChEBI" id="CHEBI:15378"/>
        <dbReference type="ChEBI" id="CHEBI:33019"/>
        <dbReference type="ChEBI" id="CHEBI:46398"/>
        <dbReference type="ChEBI" id="CHEBI:57705"/>
        <dbReference type="ChEBI" id="CHEBI:57776"/>
        <dbReference type="EC" id="2.7.7.23"/>
    </reaction>
</comment>
<dbReference type="SUPFAM" id="SSF53448">
    <property type="entry name" value="Nucleotide-diphospho-sugar transferases"/>
    <property type="match status" value="1"/>
</dbReference>
<keyword evidence="8 18" id="KW-0677">Repeat</keyword>
<dbReference type="GO" id="GO:0009245">
    <property type="term" value="P:lipid A biosynthetic process"/>
    <property type="evidence" value="ECO:0007669"/>
    <property type="project" value="UniProtKB-UniRule"/>
</dbReference>
<comment type="function">
    <text evidence="17 18">Catalyzes the last two sequential reactions in the de novo biosynthetic pathway for UDP-N-acetylglucosamine (UDP-GlcNAc). The C-terminal domain catalyzes the transfer of acetyl group from acetyl coenzyme A to glucosamine-1-phosphate (GlcN-1-P) to produce N-acetylglucosamine-1-phosphate (GlcNAc-1-P), which is converted into UDP-GlcNAc by the transfer of uridine 5-monophosphate (from uridine 5-triphosphate), a reaction catalyzed by the N-terminal domain.</text>
</comment>
<keyword evidence="10 18" id="KW-0133">Cell shape</keyword>
<dbReference type="CDD" id="cd02540">
    <property type="entry name" value="GT2_GlmU_N_bac"/>
    <property type="match status" value="1"/>
</dbReference>
<reference evidence="20 21" key="1">
    <citation type="submission" date="2015-04" db="EMBL/GenBank/DDBJ databases">
        <authorList>
            <person name="Syromyatnikov M.Y."/>
            <person name="Popov V.N."/>
        </authorList>
    </citation>
    <scope>NUCLEOTIDE SEQUENCE [LARGE SCALE GENOMIC DNA]</scope>
    <source>
        <strain evidence="20 21">CECT 5292</strain>
    </source>
</reference>
<dbReference type="RefSeq" id="WP_048597916.1">
    <property type="nucleotide sequence ID" value="NZ_CBFHGK010000001.1"/>
</dbReference>
<comment type="pathway">
    <text evidence="18">Nucleotide-sugar biosynthesis; UDP-N-acetyl-alpha-D-glucosamine biosynthesis; UDP-N-acetyl-alpha-D-glucosamine from N-acetyl-alpha-D-glucosamine 1-phosphate: step 1/1.</text>
</comment>
<keyword evidence="12 18" id="KW-0511">Multifunctional enzyme</keyword>
<comment type="pathway">
    <text evidence="18">Bacterial outer membrane biogenesis; LPS lipid A biosynthesis.</text>
</comment>
<name>A0A0U1NJ86_9RHOB</name>
<evidence type="ECO:0000256" key="1">
    <source>
        <dbReference type="ARBA" id="ARBA00004496"/>
    </source>
</evidence>
<keyword evidence="14 18" id="KW-0961">Cell wall biogenesis/degradation</keyword>
<keyword evidence="4 18" id="KW-0963">Cytoplasm</keyword>
<dbReference type="PANTHER" id="PTHR43584">
    <property type="entry name" value="NUCLEOTIDYL TRANSFERASE"/>
    <property type="match status" value="1"/>
</dbReference>
<evidence type="ECO:0000256" key="5">
    <source>
        <dbReference type="ARBA" id="ARBA00022679"/>
    </source>
</evidence>
<evidence type="ECO:0000256" key="16">
    <source>
        <dbReference type="ARBA" id="ARBA00048493"/>
    </source>
</evidence>
<keyword evidence="21" id="KW-1185">Reference proteome</keyword>
<feature type="domain" description="MobA-like NTP transferase" evidence="19">
    <location>
        <begin position="6"/>
        <end position="137"/>
    </location>
</feature>
<evidence type="ECO:0000256" key="11">
    <source>
        <dbReference type="ARBA" id="ARBA00022984"/>
    </source>
</evidence>
<comment type="cofactor">
    <cofactor evidence="18">
        <name>Mg(2+)</name>
        <dbReference type="ChEBI" id="CHEBI:18420"/>
    </cofactor>
    <text evidence="18">Binds 1 Mg(2+) ion per subunit.</text>
</comment>
<dbReference type="GO" id="GO:0006048">
    <property type="term" value="P:UDP-N-acetylglucosamine biosynthetic process"/>
    <property type="evidence" value="ECO:0007669"/>
    <property type="project" value="UniProtKB-UniPathway"/>
</dbReference>
<dbReference type="InterPro" id="IPR005882">
    <property type="entry name" value="Bifunctional_GlmU"/>
</dbReference>
<dbReference type="InterPro" id="IPR001451">
    <property type="entry name" value="Hexapep"/>
</dbReference>
<feature type="region of interest" description="N-acetyltransferase" evidence="18">
    <location>
        <begin position="250"/>
        <end position="450"/>
    </location>
</feature>
<evidence type="ECO:0000256" key="14">
    <source>
        <dbReference type="ARBA" id="ARBA00023316"/>
    </source>
</evidence>
<dbReference type="NCBIfam" id="NF010933">
    <property type="entry name" value="PRK14353.1"/>
    <property type="match status" value="1"/>
</dbReference>
<dbReference type="Proteomes" id="UP000048949">
    <property type="component" value="Unassembled WGS sequence"/>
</dbReference>
<sequence length="450" mass="47429">MAVALIILGAGKGTRMQSNLPKVMHEIGGAPMLVHAIKAGEELEPSRIVVVAGHGADVVEAGALDWNPMTQVVLQKEQLGTAHAVAQAKDILGSFEGNAIVLYGDTPFISAQTLEAMIDARATSDVVVLGFDAEDPATYGRLVMDGDSLERIVEFKDASPQERRISLCNSGVVCADAKVLFELIEAVGNDNASGEYYLTDIVSIARQSGRSAGIVICDEEETMGVNSRAELARAEAIFQNFKRLEAFDNGVTLQAPDTVIFAHDTFIGRDTVIEPNVVFGNGVSVESGARIRAFSHLEGCHISSGAVVGPYARLRPGAELGEDVKVGNFVEIKNAVLETGAKVNHLSYVGDASIGAAANLGAGTITCNYDGVFKHHTDIGARAFIGSNTMLVAPVRVGADAMTASGSVITQDVPDADLAIARVKQDNKTGLGKRLMDKLRAAKAKRSEGK</sequence>
<evidence type="ECO:0000256" key="4">
    <source>
        <dbReference type="ARBA" id="ARBA00022490"/>
    </source>
</evidence>
<dbReference type="AlphaFoldDB" id="A0A0U1NJ86"/>
<dbReference type="GO" id="GO:0000902">
    <property type="term" value="P:cell morphogenesis"/>
    <property type="evidence" value="ECO:0007669"/>
    <property type="project" value="UniProtKB-UniRule"/>
</dbReference>
<comment type="similarity">
    <text evidence="3 18">In the N-terminal section; belongs to the N-acetylglucosamine-1-phosphate uridyltransferase family.</text>
</comment>
<evidence type="ECO:0000256" key="10">
    <source>
        <dbReference type="ARBA" id="ARBA00022960"/>
    </source>
</evidence>
<evidence type="ECO:0000313" key="21">
    <source>
        <dbReference type="Proteomes" id="UP000048949"/>
    </source>
</evidence>
<evidence type="ECO:0000256" key="7">
    <source>
        <dbReference type="ARBA" id="ARBA00022723"/>
    </source>
</evidence>
<evidence type="ECO:0000259" key="19">
    <source>
        <dbReference type="Pfam" id="PF12804"/>
    </source>
</evidence>
<dbReference type="GO" id="GO:0009252">
    <property type="term" value="P:peptidoglycan biosynthetic process"/>
    <property type="evidence" value="ECO:0007669"/>
    <property type="project" value="UniProtKB-UniRule"/>
</dbReference>
<dbReference type="GO" id="GO:0005737">
    <property type="term" value="C:cytoplasm"/>
    <property type="evidence" value="ECO:0007669"/>
    <property type="project" value="UniProtKB-SubCell"/>
</dbReference>
<feature type="binding site" evidence="18">
    <location>
        <position position="348"/>
    </location>
    <ligand>
        <name>UDP-N-acetyl-alpha-D-glucosamine</name>
        <dbReference type="ChEBI" id="CHEBI:57705"/>
    </ligand>
</feature>
<feature type="binding site" evidence="18">
    <location>
        <position position="169"/>
    </location>
    <ligand>
        <name>UDP-N-acetyl-alpha-D-glucosamine</name>
        <dbReference type="ChEBI" id="CHEBI:57705"/>
    </ligand>
</feature>
<dbReference type="InterPro" id="IPR018357">
    <property type="entry name" value="Hexapep_transf_CS"/>
</dbReference>
<dbReference type="Pfam" id="PF00132">
    <property type="entry name" value="Hexapep"/>
    <property type="match status" value="1"/>
</dbReference>
<feature type="binding site" evidence="18">
    <location>
        <begin position="368"/>
        <end position="369"/>
    </location>
    <ligand>
        <name>acetyl-CoA</name>
        <dbReference type="ChEBI" id="CHEBI:57288"/>
    </ligand>
</feature>
<proteinExistence type="inferred from homology"/>
<feature type="binding site" evidence="18">
    <location>
        <position position="405"/>
    </location>
    <ligand>
        <name>acetyl-CoA</name>
        <dbReference type="ChEBI" id="CHEBI:57288"/>
    </ligand>
</feature>
<evidence type="ECO:0000256" key="6">
    <source>
        <dbReference type="ARBA" id="ARBA00022695"/>
    </source>
</evidence>
<comment type="similarity">
    <text evidence="2 18">In the C-terminal section; belongs to the transferase hexapeptide repeat family.</text>
</comment>
<dbReference type="Gene3D" id="3.90.550.10">
    <property type="entry name" value="Spore Coat Polysaccharide Biosynthesis Protein SpsA, Chain A"/>
    <property type="match status" value="1"/>
</dbReference>
<dbReference type="InterPro" id="IPR025877">
    <property type="entry name" value="MobA-like_NTP_Trfase"/>
</dbReference>
<protein>
    <recommendedName>
        <fullName evidence="18">Bifunctional protein GlmU</fullName>
    </recommendedName>
    <domain>
        <recommendedName>
            <fullName evidence="18">UDP-N-acetylglucosamine pyrophosphorylase</fullName>
            <ecNumber evidence="18">2.7.7.23</ecNumber>
        </recommendedName>
        <alternativeName>
            <fullName evidence="18">N-acetylglucosamine-1-phosphate uridyltransferase</fullName>
        </alternativeName>
    </domain>
    <domain>
        <recommendedName>
            <fullName evidence="18">Glucosamine-1-phosphate N-acetyltransferase</fullName>
            <ecNumber evidence="18">2.3.1.157</ecNumber>
        </recommendedName>
    </domain>
</protein>
<feature type="region of interest" description="Linker" evidence="18">
    <location>
        <begin position="229"/>
        <end position="249"/>
    </location>
</feature>
<feature type="binding site" evidence="18">
    <location>
        <position position="359"/>
    </location>
    <ligand>
        <name>UDP-N-acetyl-alpha-D-glucosamine</name>
        <dbReference type="ChEBI" id="CHEBI:57705"/>
    </ligand>
</feature>
<dbReference type="OrthoDB" id="9775031at2"/>
<dbReference type="STRING" id="282199.GCA_001049735_00634"/>
<comment type="catalytic activity">
    <reaction evidence="15 18">
        <text>alpha-D-glucosamine 1-phosphate + acetyl-CoA = N-acetyl-alpha-D-glucosamine 1-phosphate + CoA + H(+)</text>
        <dbReference type="Rhea" id="RHEA:13725"/>
        <dbReference type="ChEBI" id="CHEBI:15378"/>
        <dbReference type="ChEBI" id="CHEBI:57287"/>
        <dbReference type="ChEBI" id="CHEBI:57288"/>
        <dbReference type="ChEBI" id="CHEBI:57776"/>
        <dbReference type="ChEBI" id="CHEBI:58516"/>
        <dbReference type="EC" id="2.3.1.157"/>
    </reaction>
</comment>
<feature type="binding site" evidence="18">
    <location>
        <begin position="103"/>
        <end position="105"/>
    </location>
    <ligand>
        <name>UDP-N-acetyl-alpha-D-glucosamine</name>
        <dbReference type="ChEBI" id="CHEBI:57705"/>
    </ligand>
</feature>
<evidence type="ECO:0000256" key="12">
    <source>
        <dbReference type="ARBA" id="ARBA00023268"/>
    </source>
</evidence>
<feature type="active site" description="Proton acceptor" evidence="18">
    <location>
        <position position="345"/>
    </location>
</feature>
<feature type="binding site" evidence="18">
    <location>
        <position position="362"/>
    </location>
    <ligand>
        <name>acetyl-CoA</name>
        <dbReference type="ChEBI" id="CHEBI:57288"/>
    </ligand>
</feature>
<evidence type="ECO:0000256" key="17">
    <source>
        <dbReference type="ARBA" id="ARBA00049628"/>
    </source>
</evidence>
<dbReference type="GO" id="GO:0003977">
    <property type="term" value="F:UDP-N-acetylglucosamine diphosphorylase activity"/>
    <property type="evidence" value="ECO:0007669"/>
    <property type="project" value="UniProtKB-UniRule"/>
</dbReference>
<evidence type="ECO:0000313" key="20">
    <source>
        <dbReference type="EMBL" id="CRK74599.1"/>
    </source>
</evidence>
<dbReference type="GO" id="GO:0016020">
    <property type="term" value="C:membrane"/>
    <property type="evidence" value="ECO:0007669"/>
    <property type="project" value="GOC"/>
</dbReference>
<evidence type="ECO:0000256" key="8">
    <source>
        <dbReference type="ARBA" id="ARBA00022737"/>
    </source>
</evidence>
<dbReference type="InterPro" id="IPR050065">
    <property type="entry name" value="GlmU-like"/>
</dbReference>
<feature type="binding site" evidence="18">
    <location>
        <position position="75"/>
    </location>
    <ligand>
        <name>UDP-N-acetyl-alpha-D-glucosamine</name>
        <dbReference type="ChEBI" id="CHEBI:57705"/>
    </ligand>
</feature>
<dbReference type="UniPathway" id="UPA00973"/>